<accession>A0A7G1QB72</accession>
<name>A0A7G1QB72_9GAMM</name>
<evidence type="ECO:0000313" key="1">
    <source>
        <dbReference type="EMBL" id="CAB1276973.1"/>
    </source>
</evidence>
<dbReference type="EMBL" id="LR778175">
    <property type="protein sequence ID" value="CAB1276973.1"/>
    <property type="molecule type" value="Genomic_DNA"/>
</dbReference>
<gene>
    <name evidence="1" type="ORF">NSCAC_1438</name>
</gene>
<keyword evidence="2" id="KW-1185">Reference proteome</keyword>
<proteinExistence type="predicted"/>
<reference evidence="1 2" key="1">
    <citation type="submission" date="2020-03" db="EMBL/GenBank/DDBJ databases">
        <authorList>
            <person name="Picone N."/>
        </authorList>
    </citation>
    <scope>NUCLEOTIDE SEQUENCE [LARGE SCALE GENOMIC DNA]</scope>
    <source>
        <strain evidence="1">NSCAC1</strain>
    </source>
</reference>
<protein>
    <submittedName>
        <fullName evidence="1">Uncharacterized protein</fullName>
    </submittedName>
</protein>
<evidence type="ECO:0000313" key="2">
    <source>
        <dbReference type="Proteomes" id="UP000516072"/>
    </source>
</evidence>
<dbReference type="AlphaFoldDB" id="A0A7G1QB72"/>
<organism evidence="1 2">
    <name type="scientific">Candidatus Nitrosacidococcus tergens</name>
    <dbReference type="NCBI Taxonomy" id="553981"/>
    <lineage>
        <taxon>Bacteria</taxon>
        <taxon>Pseudomonadati</taxon>
        <taxon>Pseudomonadota</taxon>
        <taxon>Gammaproteobacteria</taxon>
        <taxon>Chromatiales</taxon>
        <taxon>Chromatiaceae</taxon>
        <taxon>Candidatus Nitrosacidococcus</taxon>
    </lineage>
</organism>
<sequence length="49" mass="5620">MKIPINNNLKAVDWYGRYLRDFIFDKEITSYSPGPGSVVEEPNSKILGF</sequence>
<dbReference type="KEGG" id="ntg:NSCAC_1438"/>
<dbReference type="Proteomes" id="UP000516072">
    <property type="component" value="Chromosome"/>
</dbReference>